<dbReference type="EMBL" id="OV725078">
    <property type="protein sequence ID" value="CAH1392899.1"/>
    <property type="molecule type" value="Genomic_DNA"/>
</dbReference>
<evidence type="ECO:0000313" key="2">
    <source>
        <dbReference type="EMBL" id="CAH1392899.1"/>
    </source>
</evidence>
<organism evidence="2 3">
    <name type="scientific">Nezara viridula</name>
    <name type="common">Southern green stink bug</name>
    <name type="synonym">Cimex viridulus</name>
    <dbReference type="NCBI Taxonomy" id="85310"/>
    <lineage>
        <taxon>Eukaryota</taxon>
        <taxon>Metazoa</taxon>
        <taxon>Ecdysozoa</taxon>
        <taxon>Arthropoda</taxon>
        <taxon>Hexapoda</taxon>
        <taxon>Insecta</taxon>
        <taxon>Pterygota</taxon>
        <taxon>Neoptera</taxon>
        <taxon>Paraneoptera</taxon>
        <taxon>Hemiptera</taxon>
        <taxon>Heteroptera</taxon>
        <taxon>Panheteroptera</taxon>
        <taxon>Pentatomomorpha</taxon>
        <taxon>Pentatomoidea</taxon>
        <taxon>Pentatomidae</taxon>
        <taxon>Pentatominae</taxon>
        <taxon>Nezara</taxon>
    </lineage>
</organism>
<sequence length="153" mass="17552">MKPIMEDDGKELTCRAVNPKYPSEYIEARRTISVACEFTNPATAEVEVLSGPMGGNHIREGETIKLGCKIKSNPPPDKILWYHENRQVKVVMAEGLSNKKIREKEKNAGTRRLRTWRIPIPRTHSEISRKPKSLLESFRPSCEIEEDLPLKRE</sequence>
<accession>A0A9P0EDE5</accession>
<dbReference type="PROSITE" id="PS50835">
    <property type="entry name" value="IG_LIKE"/>
    <property type="match status" value="1"/>
</dbReference>
<gene>
    <name evidence="2" type="ORF">NEZAVI_LOCUS3649</name>
</gene>
<name>A0A9P0EDE5_NEZVI</name>
<keyword evidence="3" id="KW-1185">Reference proteome</keyword>
<dbReference type="InterPro" id="IPR007110">
    <property type="entry name" value="Ig-like_dom"/>
</dbReference>
<dbReference type="Proteomes" id="UP001152798">
    <property type="component" value="Chromosome 2"/>
</dbReference>
<dbReference type="AlphaFoldDB" id="A0A9P0EDE5"/>
<dbReference type="OrthoDB" id="6250964at2759"/>
<evidence type="ECO:0000259" key="1">
    <source>
        <dbReference type="PROSITE" id="PS50835"/>
    </source>
</evidence>
<dbReference type="InterPro" id="IPR013783">
    <property type="entry name" value="Ig-like_fold"/>
</dbReference>
<evidence type="ECO:0000313" key="3">
    <source>
        <dbReference type="Proteomes" id="UP001152798"/>
    </source>
</evidence>
<dbReference type="SUPFAM" id="SSF48726">
    <property type="entry name" value="Immunoglobulin"/>
    <property type="match status" value="1"/>
</dbReference>
<dbReference type="Gene3D" id="2.60.40.10">
    <property type="entry name" value="Immunoglobulins"/>
    <property type="match status" value="2"/>
</dbReference>
<protein>
    <recommendedName>
        <fullName evidence="1">Ig-like domain-containing protein</fullName>
    </recommendedName>
</protein>
<reference evidence="2" key="1">
    <citation type="submission" date="2022-01" db="EMBL/GenBank/DDBJ databases">
        <authorList>
            <person name="King R."/>
        </authorList>
    </citation>
    <scope>NUCLEOTIDE SEQUENCE</scope>
</reference>
<feature type="domain" description="Ig-like" evidence="1">
    <location>
        <begin position="41"/>
        <end position="87"/>
    </location>
</feature>
<dbReference type="PANTHER" id="PTHR23278:SF4">
    <property type="entry name" value="SIDESTEP, ISOFORM C"/>
    <property type="match status" value="1"/>
</dbReference>
<proteinExistence type="predicted"/>
<dbReference type="InterPro" id="IPR036179">
    <property type="entry name" value="Ig-like_dom_sf"/>
</dbReference>
<dbReference type="PANTHER" id="PTHR23278">
    <property type="entry name" value="SIDESTEP PROTEIN"/>
    <property type="match status" value="1"/>
</dbReference>